<organism evidence="4 5">
    <name type="scientific">Anaeramoeba ignava</name>
    <name type="common">Anaerobic marine amoeba</name>
    <dbReference type="NCBI Taxonomy" id="1746090"/>
    <lineage>
        <taxon>Eukaryota</taxon>
        <taxon>Metamonada</taxon>
        <taxon>Anaeramoebidae</taxon>
        <taxon>Anaeramoeba</taxon>
    </lineage>
</organism>
<dbReference type="PANTHER" id="PTHR10194">
    <property type="entry name" value="RAS GTPASE-ACTIVATING PROTEINS"/>
    <property type="match status" value="1"/>
</dbReference>
<feature type="coiled-coil region" evidence="2">
    <location>
        <begin position="571"/>
        <end position="618"/>
    </location>
</feature>
<evidence type="ECO:0000313" key="5">
    <source>
        <dbReference type="Proteomes" id="UP001149090"/>
    </source>
</evidence>
<dbReference type="SMART" id="SM00323">
    <property type="entry name" value="RasGAP"/>
    <property type="match status" value="1"/>
</dbReference>
<dbReference type="GO" id="GO:0005096">
    <property type="term" value="F:GTPase activator activity"/>
    <property type="evidence" value="ECO:0007669"/>
    <property type="project" value="UniProtKB-KW"/>
</dbReference>
<gene>
    <name evidence="4" type="ORF">M0811_12735</name>
</gene>
<dbReference type="AlphaFoldDB" id="A0A9Q0LAB8"/>
<keyword evidence="1" id="KW-0343">GTPase activation</keyword>
<dbReference type="PROSITE" id="PS50018">
    <property type="entry name" value="RAS_GTPASE_ACTIV_2"/>
    <property type="match status" value="1"/>
</dbReference>
<evidence type="ECO:0000313" key="4">
    <source>
        <dbReference type="EMBL" id="KAJ5067928.1"/>
    </source>
</evidence>
<keyword evidence="5" id="KW-1185">Reference proteome</keyword>
<name>A0A9Q0LAB8_ANAIG</name>
<evidence type="ECO:0000256" key="2">
    <source>
        <dbReference type="SAM" id="Coils"/>
    </source>
</evidence>
<evidence type="ECO:0000259" key="3">
    <source>
        <dbReference type="PROSITE" id="PS50018"/>
    </source>
</evidence>
<sequence length="737" mass="87015">MSKYRFKTKYCFFSFNDKLSHSLIHFIKISFNEKEQKPPLIIHKEIIQKISEINNIQIQEKSTLDLELLSIILFFHFSYNFYLDLTSEIIESLKNDSLDNEGYDNLHLILKDFFMENFKGIFQFANIEDLLLEYLYRIGVENAENKTEEILSKVMKKNLGNSIKAIIEYLFEEEEKKLISKFYETKMEEFPDGDANLIREDKDRFYFLKSLSKAKKILKKYLTEEDICYFTSATNQNVSRNSMEPLSTLLCNLIQSLGITLPFIKAIIFAESESTILKGSLFRSNNFCSKVLSKITFRYGKKWIYTTLYSVVKEITQSEGSFEIDEFEVVNEDDLKENVQNLTLFSQKVMDSIIQNLQKVPEILKIICYYLKLATESKFPELVLNVLSGFFFLRFICSALATPLRYEIVNSKLNEESNEALLAISSVVQSWSSGINFHSDNQYLVDLNNLLKTKYSNREELLLQLSDIKEIDKKKLKKNADYGIVYISSHHANKIPKLASKLRKQTYNYLFDKKFFFPENSRKEIEEVQLKMQNIIQNFEGFSEKITENIISIPDIYQNVIESGKYYYIPKENEENQENQIKENQENQIKENQENQIKENQENQENEEINENQIQENQIQEINLSLLNFWQQLQLLPLSFQMDCFFKKIEDIEWNKGLIQLRLNFLMVFSENCLKQPNEIFLIDVLLQILKDENETNKIILEKNLNKYLALLFDSEKEAIIFLNEVKNLKEQFTKIQ</sequence>
<dbReference type="Proteomes" id="UP001149090">
    <property type="component" value="Unassembled WGS sequence"/>
</dbReference>
<feature type="domain" description="Ras-GAP" evidence="3">
    <location>
        <begin position="242"/>
        <end position="433"/>
    </location>
</feature>
<evidence type="ECO:0000256" key="1">
    <source>
        <dbReference type="ARBA" id="ARBA00022468"/>
    </source>
</evidence>
<dbReference type="EMBL" id="JAPDFW010000123">
    <property type="protein sequence ID" value="KAJ5067928.1"/>
    <property type="molecule type" value="Genomic_DNA"/>
</dbReference>
<accession>A0A9Q0LAB8</accession>
<dbReference type="OrthoDB" id="1562946at2759"/>
<comment type="caution">
    <text evidence="4">The sequence shown here is derived from an EMBL/GenBank/DDBJ whole genome shotgun (WGS) entry which is preliminary data.</text>
</comment>
<protein>
    <submittedName>
        <fullName evidence="4">Ras gtpase-activating protein</fullName>
    </submittedName>
</protein>
<dbReference type="Gene3D" id="1.10.506.10">
    <property type="entry name" value="GTPase Activation - p120gap, domain 1"/>
    <property type="match status" value="2"/>
</dbReference>
<reference evidence="4" key="1">
    <citation type="submission" date="2022-10" db="EMBL/GenBank/DDBJ databases">
        <title>Novel sulphate-reducing endosymbionts in the free-living metamonad Anaeramoeba.</title>
        <authorList>
            <person name="Jerlstrom-Hultqvist J."/>
            <person name="Cepicka I."/>
            <person name="Gallot-Lavallee L."/>
            <person name="Salas-Leiva D."/>
            <person name="Curtis B.A."/>
            <person name="Zahonova K."/>
            <person name="Pipaliya S."/>
            <person name="Dacks J."/>
            <person name="Roger A.J."/>
        </authorList>
    </citation>
    <scope>NUCLEOTIDE SEQUENCE</scope>
    <source>
        <strain evidence="4">BMAN</strain>
    </source>
</reference>
<proteinExistence type="predicted"/>
<dbReference type="SUPFAM" id="SSF48350">
    <property type="entry name" value="GTPase activation domain, GAP"/>
    <property type="match status" value="1"/>
</dbReference>
<dbReference type="Pfam" id="PF00616">
    <property type="entry name" value="RasGAP"/>
    <property type="match status" value="1"/>
</dbReference>
<dbReference type="InterPro" id="IPR001936">
    <property type="entry name" value="RasGAP_dom"/>
</dbReference>
<dbReference type="InterPro" id="IPR039360">
    <property type="entry name" value="Ras_GTPase"/>
</dbReference>
<keyword evidence="2" id="KW-0175">Coiled coil</keyword>
<dbReference type="InterPro" id="IPR008936">
    <property type="entry name" value="Rho_GTPase_activation_prot"/>
</dbReference>